<gene>
    <name evidence="2" type="ORF">ENL43_01360</name>
</gene>
<evidence type="ECO:0000256" key="1">
    <source>
        <dbReference type="SAM" id="SignalP"/>
    </source>
</evidence>
<evidence type="ECO:0000313" key="2">
    <source>
        <dbReference type="EMBL" id="HHF52996.1"/>
    </source>
</evidence>
<reference evidence="2" key="1">
    <citation type="journal article" date="2020" name="mSystems">
        <title>Genome- and Community-Level Interaction Insights into Carbon Utilization and Element Cycling Functions of Hydrothermarchaeota in Hydrothermal Sediment.</title>
        <authorList>
            <person name="Zhou Z."/>
            <person name="Liu Y."/>
            <person name="Xu W."/>
            <person name="Pan J."/>
            <person name="Luo Z.H."/>
            <person name="Li M."/>
        </authorList>
    </citation>
    <scope>NUCLEOTIDE SEQUENCE [LARGE SCALE GENOMIC DNA]</scope>
    <source>
        <strain evidence="2">HyVt-96</strain>
    </source>
</reference>
<dbReference type="EMBL" id="DRTX01000078">
    <property type="protein sequence ID" value="HHF52996.1"/>
    <property type="molecule type" value="Genomic_DNA"/>
</dbReference>
<dbReference type="InterPro" id="IPR026444">
    <property type="entry name" value="Secre_tail"/>
</dbReference>
<feature type="chain" id="PRO_5031229016" evidence="1">
    <location>
        <begin position="20"/>
        <end position="308"/>
    </location>
</feature>
<accession>A0A7V5LUE1</accession>
<feature type="signal peptide" evidence="1">
    <location>
        <begin position="1"/>
        <end position="19"/>
    </location>
</feature>
<sequence length="308" mass="34243">MKKVILVFALIFMISGLYAAPILDGVIDAGEGWIVGAANSDSTDLDGADLDTFYYYISQDSLYFAVKTQNRASWDVAYGFAIDVDQTDSSGYIGDPGAGIWDSWGRHIVFANEPPDYFAPDYQVYFWYDQASGITSVNFNRYNGVGWDYSIAPVEYAYTWDTLGLHVLEFRIGLDSLEYPGCVHIVSYITGGDNSSCVDVLPYDSTVNLHSGGAEWTDTDTLHYFVDILITGIENRSQRPRVLTPVLNGVKIEGNGMYTLEVYSLDGRKVHEETLKVNGNKVVKFNLPPGMYLVLDREAGVSKFIVIK</sequence>
<dbReference type="Proteomes" id="UP000886050">
    <property type="component" value="Unassembled WGS sequence"/>
</dbReference>
<name>A0A7V5LUE1_UNCW3</name>
<organism evidence="2">
    <name type="scientific">candidate division WOR-3 bacterium</name>
    <dbReference type="NCBI Taxonomy" id="2052148"/>
    <lineage>
        <taxon>Bacteria</taxon>
        <taxon>Bacteria division WOR-3</taxon>
    </lineage>
</organism>
<keyword evidence="1" id="KW-0732">Signal</keyword>
<protein>
    <submittedName>
        <fullName evidence="2">T9SS type A sorting domain-containing protein</fullName>
    </submittedName>
</protein>
<dbReference type="AlphaFoldDB" id="A0A7V5LUE1"/>
<proteinExistence type="predicted"/>
<comment type="caution">
    <text evidence="2">The sequence shown here is derived from an EMBL/GenBank/DDBJ whole genome shotgun (WGS) entry which is preliminary data.</text>
</comment>
<dbReference type="NCBIfam" id="TIGR04183">
    <property type="entry name" value="Por_Secre_tail"/>
    <property type="match status" value="1"/>
</dbReference>